<accession>A0A0Q9VZA2</accession>
<dbReference type="InParanoid" id="A0A0Q9VZA2"/>
<reference evidence="2 3" key="1">
    <citation type="journal article" date="2007" name="Nature">
        <title>Evolution of genes and genomes on the Drosophila phylogeny.</title>
        <authorList>
            <consortium name="Drosophila 12 Genomes Consortium"/>
            <person name="Clark A.G."/>
            <person name="Eisen M.B."/>
            <person name="Smith D.R."/>
            <person name="Bergman C.M."/>
            <person name="Oliver B."/>
            <person name="Markow T.A."/>
            <person name="Kaufman T.C."/>
            <person name="Kellis M."/>
            <person name="Gelbart W."/>
            <person name="Iyer V.N."/>
            <person name="Pollard D.A."/>
            <person name="Sackton T.B."/>
            <person name="Larracuente A.M."/>
            <person name="Singh N.D."/>
            <person name="Abad J.P."/>
            <person name="Abt D.N."/>
            <person name="Adryan B."/>
            <person name="Aguade M."/>
            <person name="Akashi H."/>
            <person name="Anderson W.W."/>
            <person name="Aquadro C.F."/>
            <person name="Ardell D.H."/>
            <person name="Arguello R."/>
            <person name="Artieri C.G."/>
            <person name="Barbash D.A."/>
            <person name="Barker D."/>
            <person name="Barsanti P."/>
            <person name="Batterham P."/>
            <person name="Batzoglou S."/>
            <person name="Begun D."/>
            <person name="Bhutkar A."/>
            <person name="Blanco E."/>
            <person name="Bosak S.A."/>
            <person name="Bradley R.K."/>
            <person name="Brand A.D."/>
            <person name="Brent M.R."/>
            <person name="Brooks A.N."/>
            <person name="Brown R.H."/>
            <person name="Butlin R.K."/>
            <person name="Caggese C."/>
            <person name="Calvi B.R."/>
            <person name="Bernardo de Carvalho A."/>
            <person name="Caspi A."/>
            <person name="Castrezana S."/>
            <person name="Celniker S.E."/>
            <person name="Chang J.L."/>
            <person name="Chapple C."/>
            <person name="Chatterji S."/>
            <person name="Chinwalla A."/>
            <person name="Civetta A."/>
            <person name="Clifton S.W."/>
            <person name="Comeron J.M."/>
            <person name="Costello J.C."/>
            <person name="Coyne J.A."/>
            <person name="Daub J."/>
            <person name="David R.G."/>
            <person name="Delcher A.L."/>
            <person name="Delehaunty K."/>
            <person name="Do C.B."/>
            <person name="Ebling H."/>
            <person name="Edwards K."/>
            <person name="Eickbush T."/>
            <person name="Evans J.D."/>
            <person name="Filipski A."/>
            <person name="Findeiss S."/>
            <person name="Freyhult E."/>
            <person name="Fulton L."/>
            <person name="Fulton R."/>
            <person name="Garcia A.C."/>
            <person name="Gardiner A."/>
            <person name="Garfield D.A."/>
            <person name="Garvin B.E."/>
            <person name="Gibson G."/>
            <person name="Gilbert D."/>
            <person name="Gnerre S."/>
            <person name="Godfrey J."/>
            <person name="Good R."/>
            <person name="Gotea V."/>
            <person name="Gravely B."/>
            <person name="Greenberg A.J."/>
            <person name="Griffiths-Jones S."/>
            <person name="Gross S."/>
            <person name="Guigo R."/>
            <person name="Gustafson E.A."/>
            <person name="Haerty W."/>
            <person name="Hahn M.W."/>
            <person name="Halligan D.L."/>
            <person name="Halpern A.L."/>
            <person name="Halter G.M."/>
            <person name="Han M.V."/>
            <person name="Heger A."/>
            <person name="Hillier L."/>
            <person name="Hinrichs A.S."/>
            <person name="Holmes I."/>
            <person name="Hoskins R.A."/>
            <person name="Hubisz M.J."/>
            <person name="Hultmark D."/>
            <person name="Huntley M.A."/>
            <person name="Jaffe D.B."/>
            <person name="Jagadeeshan S."/>
            <person name="Jeck W.R."/>
            <person name="Johnson J."/>
            <person name="Jones C.D."/>
            <person name="Jordan W.C."/>
            <person name="Karpen G.H."/>
            <person name="Kataoka E."/>
            <person name="Keightley P.D."/>
            <person name="Kheradpour P."/>
            <person name="Kirkness E.F."/>
            <person name="Koerich L.B."/>
            <person name="Kristiansen K."/>
            <person name="Kudrna D."/>
            <person name="Kulathinal R.J."/>
            <person name="Kumar S."/>
            <person name="Kwok R."/>
            <person name="Lander E."/>
            <person name="Langley C.H."/>
            <person name="Lapoint R."/>
            <person name="Lazzaro B.P."/>
            <person name="Lee S.J."/>
            <person name="Levesque L."/>
            <person name="Li R."/>
            <person name="Lin C.F."/>
            <person name="Lin M.F."/>
            <person name="Lindblad-Toh K."/>
            <person name="Llopart A."/>
            <person name="Long M."/>
            <person name="Low L."/>
            <person name="Lozovsky E."/>
            <person name="Lu J."/>
            <person name="Luo M."/>
            <person name="Machado C.A."/>
            <person name="Makalowski W."/>
            <person name="Marzo M."/>
            <person name="Matsuda M."/>
            <person name="Matzkin L."/>
            <person name="McAllister B."/>
            <person name="McBride C.S."/>
            <person name="McKernan B."/>
            <person name="McKernan K."/>
            <person name="Mendez-Lago M."/>
            <person name="Minx P."/>
            <person name="Mollenhauer M.U."/>
            <person name="Montooth K."/>
            <person name="Mount S.M."/>
            <person name="Mu X."/>
            <person name="Myers E."/>
            <person name="Negre B."/>
            <person name="Newfeld S."/>
            <person name="Nielsen R."/>
            <person name="Noor M.A."/>
            <person name="O'Grady P."/>
            <person name="Pachter L."/>
            <person name="Papaceit M."/>
            <person name="Parisi M.J."/>
            <person name="Parisi M."/>
            <person name="Parts L."/>
            <person name="Pedersen J.S."/>
            <person name="Pesole G."/>
            <person name="Phillippy A.M."/>
            <person name="Ponting C.P."/>
            <person name="Pop M."/>
            <person name="Porcelli D."/>
            <person name="Powell J.R."/>
            <person name="Prohaska S."/>
            <person name="Pruitt K."/>
            <person name="Puig M."/>
            <person name="Quesneville H."/>
            <person name="Ram K.R."/>
            <person name="Rand D."/>
            <person name="Rasmussen M.D."/>
            <person name="Reed L.K."/>
            <person name="Reenan R."/>
            <person name="Reily A."/>
            <person name="Remington K.A."/>
            <person name="Rieger T.T."/>
            <person name="Ritchie M.G."/>
            <person name="Robin C."/>
            <person name="Rogers Y.H."/>
            <person name="Rohde C."/>
            <person name="Rozas J."/>
            <person name="Rubenfield M.J."/>
            <person name="Ruiz A."/>
            <person name="Russo S."/>
            <person name="Salzberg S.L."/>
            <person name="Sanchez-Gracia A."/>
            <person name="Saranga D.J."/>
            <person name="Sato H."/>
            <person name="Schaeffer S.W."/>
            <person name="Schatz M.C."/>
            <person name="Schlenke T."/>
            <person name="Schwartz R."/>
            <person name="Segarra C."/>
            <person name="Singh R.S."/>
            <person name="Sirot L."/>
            <person name="Sirota M."/>
            <person name="Sisneros N.B."/>
            <person name="Smith C.D."/>
            <person name="Smith T.F."/>
            <person name="Spieth J."/>
            <person name="Stage D.E."/>
            <person name="Stark A."/>
            <person name="Stephan W."/>
            <person name="Strausberg R.L."/>
            <person name="Strempel S."/>
            <person name="Sturgill D."/>
            <person name="Sutton G."/>
            <person name="Sutton G.G."/>
            <person name="Tao W."/>
            <person name="Teichmann S."/>
            <person name="Tobari Y.N."/>
            <person name="Tomimura Y."/>
            <person name="Tsolas J.M."/>
            <person name="Valente V.L."/>
            <person name="Venter E."/>
            <person name="Venter J.C."/>
            <person name="Vicario S."/>
            <person name="Vieira F.G."/>
            <person name="Vilella A.J."/>
            <person name="Villasante A."/>
            <person name="Walenz B."/>
            <person name="Wang J."/>
            <person name="Wasserman M."/>
            <person name="Watts T."/>
            <person name="Wilson D."/>
            <person name="Wilson R.K."/>
            <person name="Wing R.A."/>
            <person name="Wolfner M.F."/>
            <person name="Wong A."/>
            <person name="Wong G.K."/>
            <person name="Wu C.I."/>
            <person name="Wu G."/>
            <person name="Yamamoto D."/>
            <person name="Yang H.P."/>
            <person name="Yang S.P."/>
            <person name="Yorke J.A."/>
            <person name="Yoshida K."/>
            <person name="Zdobnov E."/>
            <person name="Zhang P."/>
            <person name="Zhang Y."/>
            <person name="Zimin A.V."/>
            <person name="Baldwin J."/>
            <person name="Abdouelleil A."/>
            <person name="Abdulkadir J."/>
            <person name="Abebe A."/>
            <person name="Abera B."/>
            <person name="Abreu J."/>
            <person name="Acer S.C."/>
            <person name="Aftuck L."/>
            <person name="Alexander A."/>
            <person name="An P."/>
            <person name="Anderson E."/>
            <person name="Anderson S."/>
            <person name="Arachi H."/>
            <person name="Azer M."/>
            <person name="Bachantsang P."/>
            <person name="Barry A."/>
            <person name="Bayul T."/>
            <person name="Berlin A."/>
            <person name="Bessette D."/>
            <person name="Bloom T."/>
            <person name="Blye J."/>
            <person name="Boguslavskiy L."/>
            <person name="Bonnet C."/>
            <person name="Boukhgalter B."/>
            <person name="Bourzgui I."/>
            <person name="Brown A."/>
            <person name="Cahill P."/>
            <person name="Channer S."/>
            <person name="Cheshatsang Y."/>
            <person name="Chuda L."/>
            <person name="Citroen M."/>
            <person name="Collymore A."/>
            <person name="Cooke P."/>
            <person name="Costello M."/>
            <person name="D'Aco K."/>
            <person name="Daza R."/>
            <person name="De Haan G."/>
            <person name="DeGray S."/>
            <person name="DeMaso C."/>
            <person name="Dhargay N."/>
            <person name="Dooley K."/>
            <person name="Dooley E."/>
            <person name="Doricent M."/>
            <person name="Dorje P."/>
            <person name="Dorjee K."/>
            <person name="Dupes A."/>
            <person name="Elong R."/>
            <person name="Falk J."/>
            <person name="Farina A."/>
            <person name="Faro S."/>
            <person name="Ferguson D."/>
            <person name="Fisher S."/>
            <person name="Foley C.D."/>
            <person name="Franke A."/>
            <person name="Friedrich D."/>
            <person name="Gadbois L."/>
            <person name="Gearin G."/>
            <person name="Gearin C.R."/>
            <person name="Giannoukos G."/>
            <person name="Goode T."/>
            <person name="Graham J."/>
            <person name="Grandbois E."/>
            <person name="Grewal S."/>
            <person name="Gyaltsen K."/>
            <person name="Hafez N."/>
            <person name="Hagos B."/>
            <person name="Hall J."/>
            <person name="Henson C."/>
            <person name="Hollinger A."/>
            <person name="Honan T."/>
            <person name="Huard M.D."/>
            <person name="Hughes L."/>
            <person name="Hurhula B."/>
            <person name="Husby M.E."/>
            <person name="Kamat A."/>
            <person name="Kanga B."/>
            <person name="Kashin S."/>
            <person name="Khazanovich D."/>
            <person name="Kisner P."/>
            <person name="Lance K."/>
            <person name="Lara M."/>
            <person name="Lee W."/>
            <person name="Lennon N."/>
            <person name="Letendre F."/>
            <person name="LeVine R."/>
            <person name="Lipovsky A."/>
            <person name="Liu X."/>
            <person name="Liu J."/>
            <person name="Liu S."/>
            <person name="Lokyitsang T."/>
            <person name="Lokyitsang Y."/>
            <person name="Lubonja R."/>
            <person name="Lui A."/>
            <person name="MacDonald P."/>
            <person name="Magnisalis V."/>
            <person name="Maru K."/>
            <person name="Matthews C."/>
            <person name="McCusker W."/>
            <person name="McDonough S."/>
            <person name="Mehta T."/>
            <person name="Meldrim J."/>
            <person name="Meneus L."/>
            <person name="Mihai O."/>
            <person name="Mihalev A."/>
            <person name="Mihova T."/>
            <person name="Mittelman R."/>
            <person name="Mlenga V."/>
            <person name="Montmayeur A."/>
            <person name="Mulrain L."/>
            <person name="Navidi A."/>
            <person name="Naylor J."/>
            <person name="Negash T."/>
            <person name="Nguyen T."/>
            <person name="Nguyen N."/>
            <person name="Nicol R."/>
            <person name="Norbu C."/>
            <person name="Norbu N."/>
            <person name="Novod N."/>
            <person name="O'Neill B."/>
            <person name="Osman S."/>
            <person name="Markiewicz E."/>
            <person name="Oyono O.L."/>
            <person name="Patti C."/>
            <person name="Phunkhang P."/>
            <person name="Pierre F."/>
            <person name="Priest M."/>
            <person name="Raghuraman S."/>
            <person name="Rege F."/>
            <person name="Reyes R."/>
            <person name="Rise C."/>
            <person name="Rogov P."/>
            <person name="Ross K."/>
            <person name="Ryan E."/>
            <person name="Settipalli S."/>
            <person name="Shea T."/>
            <person name="Sherpa N."/>
            <person name="Shi L."/>
            <person name="Shih D."/>
            <person name="Sparrow T."/>
            <person name="Spaulding J."/>
            <person name="Stalker J."/>
            <person name="Stange-Thomann N."/>
            <person name="Stavropoulos S."/>
            <person name="Stone C."/>
            <person name="Strader C."/>
            <person name="Tesfaye S."/>
            <person name="Thomson T."/>
            <person name="Thoulutsang Y."/>
            <person name="Thoulutsang D."/>
            <person name="Topham K."/>
            <person name="Topping I."/>
            <person name="Tsamla T."/>
            <person name="Vassiliev H."/>
            <person name="Vo A."/>
            <person name="Wangchuk T."/>
            <person name="Wangdi T."/>
            <person name="Weiand M."/>
            <person name="Wilkinson J."/>
            <person name="Wilson A."/>
            <person name="Yadav S."/>
            <person name="Young G."/>
            <person name="Yu Q."/>
            <person name="Zembek L."/>
            <person name="Zhong D."/>
            <person name="Zimmer A."/>
            <person name="Zwirko Z."/>
            <person name="Jaffe D.B."/>
            <person name="Alvarez P."/>
            <person name="Brockman W."/>
            <person name="Butler J."/>
            <person name="Chin C."/>
            <person name="Gnerre S."/>
            <person name="Grabherr M."/>
            <person name="Kleber M."/>
            <person name="Mauceli E."/>
            <person name="MacCallum I."/>
        </authorList>
    </citation>
    <scope>NUCLEOTIDE SEQUENCE [LARGE SCALE GENOMIC DNA]</scope>
    <source>
        <strain evidence="3">Tucson 15010-1051.87</strain>
    </source>
</reference>
<evidence type="ECO:0000313" key="3">
    <source>
        <dbReference type="Proteomes" id="UP000008792"/>
    </source>
</evidence>
<feature type="region of interest" description="Disordered" evidence="1">
    <location>
        <begin position="1"/>
        <end position="20"/>
    </location>
</feature>
<evidence type="ECO:0000256" key="1">
    <source>
        <dbReference type="SAM" id="MobiDB-lite"/>
    </source>
</evidence>
<evidence type="ECO:0000313" key="2">
    <source>
        <dbReference type="EMBL" id="KRF78188.1"/>
    </source>
</evidence>
<feature type="compositionally biased region" description="Polar residues" evidence="1">
    <location>
        <begin position="1"/>
        <end position="17"/>
    </location>
</feature>
<dbReference type="Proteomes" id="UP000008792">
    <property type="component" value="Unassembled WGS sequence"/>
</dbReference>
<organism evidence="2 3">
    <name type="scientific">Drosophila virilis</name>
    <name type="common">Fruit fly</name>
    <dbReference type="NCBI Taxonomy" id="7244"/>
    <lineage>
        <taxon>Eukaryota</taxon>
        <taxon>Metazoa</taxon>
        <taxon>Ecdysozoa</taxon>
        <taxon>Arthropoda</taxon>
        <taxon>Hexapoda</taxon>
        <taxon>Insecta</taxon>
        <taxon>Pterygota</taxon>
        <taxon>Neoptera</taxon>
        <taxon>Endopterygota</taxon>
        <taxon>Diptera</taxon>
        <taxon>Brachycera</taxon>
        <taxon>Muscomorpha</taxon>
        <taxon>Ephydroidea</taxon>
        <taxon>Drosophilidae</taxon>
        <taxon>Drosophila</taxon>
    </lineage>
</organism>
<keyword evidence="3" id="KW-1185">Reference proteome</keyword>
<sequence>MSATARRTISQGSSTDKSPARLELLHATAAAAGGGRGSSDCNCNCNRKTHILQRSFGYKQLWKRVQTNNRN</sequence>
<name>A0A0Q9VZA2_DROVI</name>
<dbReference type="EMBL" id="CH940669">
    <property type="protein sequence ID" value="KRF78188.1"/>
    <property type="molecule type" value="Genomic_DNA"/>
</dbReference>
<dbReference type="AlphaFoldDB" id="A0A0Q9VZA2"/>
<proteinExistence type="predicted"/>
<protein>
    <submittedName>
        <fullName evidence="2">Uncharacterized protein</fullName>
    </submittedName>
</protein>
<gene>
    <name evidence="2" type="primary">Dvir\GJ26666</name>
    <name evidence="2" type="ORF">Dvir_GJ26666</name>
</gene>